<dbReference type="PROSITE" id="PS00280">
    <property type="entry name" value="BPTI_KUNITZ_1"/>
    <property type="match status" value="1"/>
</dbReference>
<evidence type="ECO:0000256" key="2">
    <source>
        <dbReference type="SAM" id="SignalP"/>
    </source>
</evidence>
<dbReference type="InterPro" id="IPR002223">
    <property type="entry name" value="Kunitz_BPTI"/>
</dbReference>
<evidence type="ECO:0000313" key="5">
    <source>
        <dbReference type="EnsemblMetazoa" id="G7439.2:cds"/>
    </source>
</evidence>
<dbReference type="AlphaFoldDB" id="A0A8W8NJX7"/>
<dbReference type="InterPro" id="IPR051388">
    <property type="entry name" value="Serpin_venom_toxin"/>
</dbReference>
<dbReference type="Pfam" id="PF00095">
    <property type="entry name" value="WAP"/>
    <property type="match status" value="1"/>
</dbReference>
<sequence>MDCRIIIVCLFCTAYAQYGTGEKPGRCPSLLTRSNCFCRPGRHGCHSDYECPGDLKCCDRGCSVCGPICMSPEDDSHGPGNICFLPKNPQGSRVCYGYFPRWWYNWHTNECERFIYGGCNGNANNFETRQECERRCKHRYLPGGR</sequence>
<dbReference type="InterPro" id="IPR036880">
    <property type="entry name" value="Kunitz_BPTI_sf"/>
</dbReference>
<dbReference type="Gene3D" id="4.10.75.10">
    <property type="entry name" value="Elafin-like"/>
    <property type="match status" value="1"/>
</dbReference>
<dbReference type="CDD" id="cd00109">
    <property type="entry name" value="Kunitz-type"/>
    <property type="match status" value="1"/>
</dbReference>
<dbReference type="GO" id="GO:0004867">
    <property type="term" value="F:serine-type endopeptidase inhibitor activity"/>
    <property type="evidence" value="ECO:0007669"/>
    <property type="project" value="InterPro"/>
</dbReference>
<evidence type="ECO:0000259" key="3">
    <source>
        <dbReference type="PROSITE" id="PS50279"/>
    </source>
</evidence>
<accession>A0A8W8NJX7</accession>
<evidence type="ECO:0000256" key="1">
    <source>
        <dbReference type="ARBA" id="ARBA00023157"/>
    </source>
</evidence>
<dbReference type="InterPro" id="IPR036645">
    <property type="entry name" value="Elafin-like_sf"/>
</dbReference>
<dbReference type="GO" id="GO:0005576">
    <property type="term" value="C:extracellular region"/>
    <property type="evidence" value="ECO:0007669"/>
    <property type="project" value="InterPro"/>
</dbReference>
<organism evidence="5 6">
    <name type="scientific">Magallana gigas</name>
    <name type="common">Pacific oyster</name>
    <name type="synonym">Crassostrea gigas</name>
    <dbReference type="NCBI Taxonomy" id="29159"/>
    <lineage>
        <taxon>Eukaryota</taxon>
        <taxon>Metazoa</taxon>
        <taxon>Spiralia</taxon>
        <taxon>Lophotrochozoa</taxon>
        <taxon>Mollusca</taxon>
        <taxon>Bivalvia</taxon>
        <taxon>Autobranchia</taxon>
        <taxon>Pteriomorphia</taxon>
        <taxon>Ostreida</taxon>
        <taxon>Ostreoidea</taxon>
        <taxon>Ostreidae</taxon>
        <taxon>Magallana</taxon>
    </lineage>
</organism>
<evidence type="ECO:0000259" key="4">
    <source>
        <dbReference type="PROSITE" id="PS51390"/>
    </source>
</evidence>
<dbReference type="PROSITE" id="PS51390">
    <property type="entry name" value="WAP"/>
    <property type="match status" value="1"/>
</dbReference>
<dbReference type="SMART" id="SM00217">
    <property type="entry name" value="WAP"/>
    <property type="match status" value="1"/>
</dbReference>
<keyword evidence="6" id="KW-1185">Reference proteome</keyword>
<dbReference type="Proteomes" id="UP000005408">
    <property type="component" value="Unassembled WGS sequence"/>
</dbReference>
<dbReference type="InterPro" id="IPR020901">
    <property type="entry name" value="Prtase_inh_Kunz-CS"/>
</dbReference>
<feature type="domain" description="BPTI/Kunitz inhibitor" evidence="3">
    <location>
        <begin position="83"/>
        <end position="136"/>
    </location>
</feature>
<keyword evidence="1" id="KW-1015">Disulfide bond</keyword>
<dbReference type="InterPro" id="IPR008197">
    <property type="entry name" value="WAP_dom"/>
</dbReference>
<dbReference type="SMART" id="SM00131">
    <property type="entry name" value="KU"/>
    <property type="match status" value="1"/>
</dbReference>
<dbReference type="EnsemblMetazoa" id="G7439.1">
    <property type="protein sequence ID" value="G7439.1:cds"/>
    <property type="gene ID" value="G7439"/>
</dbReference>
<dbReference type="Gene3D" id="4.10.410.10">
    <property type="entry name" value="Pancreatic trypsin inhibitor Kunitz domain"/>
    <property type="match status" value="1"/>
</dbReference>
<proteinExistence type="predicted"/>
<dbReference type="PANTHER" id="PTHR46751">
    <property type="entry name" value="EPPIN"/>
    <property type="match status" value="1"/>
</dbReference>
<name>A0A8W8NJX7_MAGGI</name>
<keyword evidence="2" id="KW-0732">Signal</keyword>
<dbReference type="PRINTS" id="PR00759">
    <property type="entry name" value="BASICPTASE"/>
</dbReference>
<dbReference type="Pfam" id="PF00014">
    <property type="entry name" value="Kunitz_BPTI"/>
    <property type="match status" value="1"/>
</dbReference>
<dbReference type="EnsemblMetazoa" id="G7439.2">
    <property type="protein sequence ID" value="G7439.2:cds"/>
    <property type="gene ID" value="G7439"/>
</dbReference>
<feature type="chain" id="PRO_5042432132" evidence="2">
    <location>
        <begin position="22"/>
        <end position="145"/>
    </location>
</feature>
<dbReference type="PRINTS" id="PR00003">
    <property type="entry name" value="4DISULPHCORE"/>
</dbReference>
<feature type="domain" description="WAP" evidence="4">
    <location>
        <begin position="20"/>
        <end position="73"/>
    </location>
</feature>
<protein>
    <submittedName>
        <fullName evidence="5">Uncharacterized protein</fullName>
    </submittedName>
</protein>
<dbReference type="OrthoDB" id="4473401at2759"/>
<dbReference type="SUPFAM" id="SSF57256">
    <property type="entry name" value="Elafin-like"/>
    <property type="match status" value="1"/>
</dbReference>
<dbReference type="SUPFAM" id="SSF57362">
    <property type="entry name" value="BPTI-like"/>
    <property type="match status" value="1"/>
</dbReference>
<evidence type="ECO:0000313" key="6">
    <source>
        <dbReference type="Proteomes" id="UP000005408"/>
    </source>
</evidence>
<reference evidence="5" key="1">
    <citation type="submission" date="2022-08" db="UniProtKB">
        <authorList>
            <consortium name="EnsemblMetazoa"/>
        </authorList>
    </citation>
    <scope>IDENTIFICATION</scope>
    <source>
        <strain evidence="5">05x7-T-G4-1.051#20</strain>
    </source>
</reference>
<dbReference type="PROSITE" id="PS50279">
    <property type="entry name" value="BPTI_KUNITZ_2"/>
    <property type="match status" value="1"/>
</dbReference>
<feature type="signal peptide" evidence="2">
    <location>
        <begin position="1"/>
        <end position="21"/>
    </location>
</feature>
<dbReference type="PANTHER" id="PTHR46751:SF1">
    <property type="entry name" value="WAP FOUR-DISULFIDE CORE DOMAIN PROTEIN 6A"/>
    <property type="match status" value="1"/>
</dbReference>